<dbReference type="Gene3D" id="3.30.70.360">
    <property type="match status" value="1"/>
</dbReference>
<dbReference type="GeneID" id="59238829"/>
<dbReference type="InterPro" id="IPR001261">
    <property type="entry name" value="ArgE/DapE_CS"/>
</dbReference>
<evidence type="ECO:0000313" key="19">
    <source>
        <dbReference type="EMBL" id="QLG75026.1"/>
    </source>
</evidence>
<dbReference type="GO" id="GO:0004181">
    <property type="term" value="F:metallocarboxypeptidase activity"/>
    <property type="evidence" value="ECO:0007669"/>
    <property type="project" value="InterPro"/>
</dbReference>
<organism evidence="19 20">
    <name type="scientific">Zygotorulaspora mrakii</name>
    <name type="common">Zygosaccharomyces mrakii</name>
    <dbReference type="NCBI Taxonomy" id="42260"/>
    <lineage>
        <taxon>Eukaryota</taxon>
        <taxon>Fungi</taxon>
        <taxon>Dikarya</taxon>
        <taxon>Ascomycota</taxon>
        <taxon>Saccharomycotina</taxon>
        <taxon>Saccharomycetes</taxon>
        <taxon>Saccharomycetales</taxon>
        <taxon>Saccharomycetaceae</taxon>
        <taxon>Zygotorulaspora</taxon>
    </lineage>
</organism>
<keyword evidence="20" id="KW-1185">Reference proteome</keyword>
<keyword evidence="14" id="KW-0325">Glycoprotein</keyword>
<evidence type="ECO:0000256" key="11">
    <source>
        <dbReference type="ARBA" id="ARBA00022843"/>
    </source>
</evidence>
<keyword evidence="9" id="KW-0378">Hydrolase</keyword>
<dbReference type="Pfam" id="PF07687">
    <property type="entry name" value="M20_dimer"/>
    <property type="match status" value="1"/>
</dbReference>
<evidence type="ECO:0000313" key="20">
    <source>
        <dbReference type="Proteomes" id="UP000509704"/>
    </source>
</evidence>
<dbReference type="Gene3D" id="3.40.630.10">
    <property type="entry name" value="Zn peptidases"/>
    <property type="match status" value="1"/>
</dbReference>
<dbReference type="SUPFAM" id="SSF53187">
    <property type="entry name" value="Zn-dependent exopeptidases"/>
    <property type="match status" value="1"/>
</dbReference>
<dbReference type="OrthoDB" id="3064516at2759"/>
<evidence type="ECO:0000256" key="10">
    <source>
        <dbReference type="ARBA" id="ARBA00022833"/>
    </source>
</evidence>
<dbReference type="InterPro" id="IPR011650">
    <property type="entry name" value="Peptidase_M20_dimer"/>
</dbReference>
<dbReference type="KEGG" id="zmk:HG535_0H03530"/>
<keyword evidence="8 16" id="KW-0479">Metal-binding</keyword>
<feature type="transmembrane region" description="Helical" evidence="17">
    <location>
        <begin position="24"/>
        <end position="44"/>
    </location>
</feature>
<sequence>MTTEKELYTNGTQKVVVSLRLKRLLIAIFASLAISAWVILQAGGQLPAFRSSRQNEQPGASEKNTRCGKTRAIVPSFNGSFDLILHDPEFKKRSIENLAKAVQIPTEIQDVNPQPSENHEYYRYFYQFHHYLQHTYPLIHKYVTLEKVNELGLLYTWQGSEENLKPILFMAHQDVVPVERKTWDSWKYPPFSGYYDEETDLLWGRGSNDCKNLLTAEMDAIEQLLKDGFKPRRTVLMSFGFDEESSGHLGAHNLALFLKERYGKDGIYSIIDEGFGVISLGDDLYVAAPINGEKGYADVVFTVNGHGGHSSVPPDHTTIGVAAELITLLEKYTFDFDFEVDNPLYGLLTCVAEHSELVPESLKKTILGASGDSKKKAALESYLATDPRFRELIRTTRAVDIIEGGVKSNALPEVASFLINHRIEIHSSVNETMEHDLKYAKEIAKKHGYGLSYNNNTIEPETDLGFIEVSVTYGLEPAPMSPSSGPVWDLFAGTIQNVFENGVFAEDPEADFYISTTLISGNTDTRYYWDLSKFIYRFVGSLMDPEILKTLHSVDEHVDISGHLSATAFIYEYVINASENI</sequence>
<evidence type="ECO:0000256" key="5">
    <source>
        <dbReference type="ARBA" id="ARBA00022645"/>
    </source>
</evidence>
<evidence type="ECO:0000259" key="18">
    <source>
        <dbReference type="Pfam" id="PF07687"/>
    </source>
</evidence>
<comment type="similarity">
    <text evidence="3">Belongs to the peptidase M20A family.</text>
</comment>
<feature type="binding site" evidence="16">
    <location>
        <position position="272"/>
    </location>
    <ligand>
        <name>Zn(2+)</name>
        <dbReference type="ChEBI" id="CHEBI:29105"/>
        <label>2</label>
    </ligand>
</feature>
<dbReference type="PROSITE" id="PS00758">
    <property type="entry name" value="ARGE_DAPE_CPG2_1"/>
    <property type="match status" value="1"/>
</dbReference>
<evidence type="ECO:0000256" key="4">
    <source>
        <dbReference type="ARBA" id="ARBA00022499"/>
    </source>
</evidence>
<dbReference type="InterPro" id="IPR017141">
    <property type="entry name" value="Pept_M20_carboxypep"/>
</dbReference>
<evidence type="ECO:0000256" key="17">
    <source>
        <dbReference type="SAM" id="Phobius"/>
    </source>
</evidence>
<evidence type="ECO:0000256" key="12">
    <source>
        <dbReference type="ARBA" id="ARBA00022989"/>
    </source>
</evidence>
<keyword evidence="12 17" id="KW-1133">Transmembrane helix</keyword>
<evidence type="ECO:0000256" key="9">
    <source>
        <dbReference type="ARBA" id="ARBA00022801"/>
    </source>
</evidence>
<protein>
    <recommendedName>
        <fullName evidence="18">Peptidase M20 dimerisation domain-containing protein</fullName>
    </recommendedName>
</protein>
<evidence type="ECO:0000256" key="8">
    <source>
        <dbReference type="ARBA" id="ARBA00022723"/>
    </source>
</evidence>
<evidence type="ECO:0000256" key="3">
    <source>
        <dbReference type="ARBA" id="ARBA00006247"/>
    </source>
</evidence>
<feature type="binding site" evidence="16">
    <location>
        <position position="209"/>
    </location>
    <ligand>
        <name>Zn(2+)</name>
        <dbReference type="ChEBI" id="CHEBI:29105"/>
        <label>2</label>
    </ligand>
</feature>
<dbReference type="PANTHER" id="PTHR45962">
    <property type="entry name" value="N-FATTY-ACYL-AMINO ACID SYNTHASE/HYDROLASE PM20D1"/>
    <property type="match status" value="1"/>
</dbReference>
<keyword evidence="6" id="KW-0645">Protease</keyword>
<dbReference type="PIRSF" id="PIRSF037217">
    <property type="entry name" value="Carboxypeptidase_S"/>
    <property type="match status" value="1"/>
</dbReference>
<dbReference type="GO" id="GO:0051603">
    <property type="term" value="P:proteolysis involved in protein catabolic process"/>
    <property type="evidence" value="ECO:0007669"/>
    <property type="project" value="TreeGrafter"/>
</dbReference>
<evidence type="ECO:0000256" key="16">
    <source>
        <dbReference type="PIRSR" id="PIRSR037217-2"/>
    </source>
</evidence>
<dbReference type="AlphaFoldDB" id="A0A7H9B9H2"/>
<evidence type="ECO:0000256" key="13">
    <source>
        <dbReference type="ARBA" id="ARBA00023136"/>
    </source>
</evidence>
<comment type="subcellular location">
    <subcellularLocation>
        <location evidence="2">Membrane</location>
        <topology evidence="2">Single-pass membrane protein</topology>
    </subcellularLocation>
</comment>
<evidence type="ECO:0000256" key="15">
    <source>
        <dbReference type="PIRSR" id="PIRSR037217-1"/>
    </source>
</evidence>
<dbReference type="InterPro" id="IPR036264">
    <property type="entry name" value="Bact_exopeptidase_dim_dom"/>
</dbReference>
<dbReference type="PANTHER" id="PTHR45962:SF1">
    <property type="entry name" value="N-FATTY-ACYL-AMINO ACID SYNTHASE_HYDROLASE PM20D1"/>
    <property type="match status" value="1"/>
</dbReference>
<keyword evidence="5" id="KW-0121">Carboxypeptidase</keyword>
<dbReference type="SUPFAM" id="SSF55031">
    <property type="entry name" value="Bacterial exopeptidase dimerisation domain"/>
    <property type="match status" value="1"/>
</dbReference>
<dbReference type="RefSeq" id="XP_037146751.1">
    <property type="nucleotide sequence ID" value="XM_037290856.1"/>
</dbReference>
<comment type="cofactor">
    <cofactor evidence="1">
        <name>Zn(2+)</name>
        <dbReference type="ChEBI" id="CHEBI:29105"/>
    </cofactor>
</comment>
<dbReference type="GO" id="GO:0000328">
    <property type="term" value="C:fungal-type vacuole lumen"/>
    <property type="evidence" value="ECO:0007669"/>
    <property type="project" value="TreeGrafter"/>
</dbReference>
<keyword evidence="11" id="KW-0832">Ubl conjugation</keyword>
<reference evidence="19 20" key="1">
    <citation type="submission" date="2020-07" db="EMBL/GenBank/DDBJ databases">
        <title>The yeast mating-type switching endonuclease HO is a domesticated member of an unorthodox homing genetic element family.</title>
        <authorList>
            <person name="Coughlan A.Y."/>
            <person name="Lombardi L."/>
            <person name="Braun-Galleani S."/>
            <person name="Martos A.R."/>
            <person name="Galeote V."/>
            <person name="Bigey F."/>
            <person name="Dequin S."/>
            <person name="Byrne K.P."/>
            <person name="Wolfe K.H."/>
        </authorList>
    </citation>
    <scope>NUCLEOTIDE SEQUENCE [LARGE SCALE GENOMIC DNA]</scope>
    <source>
        <strain evidence="19 20">NRRL Y-6702</strain>
    </source>
</reference>
<dbReference type="EMBL" id="CP058611">
    <property type="protein sequence ID" value="QLG75026.1"/>
    <property type="molecule type" value="Genomic_DNA"/>
</dbReference>
<evidence type="ECO:0000256" key="2">
    <source>
        <dbReference type="ARBA" id="ARBA00004167"/>
    </source>
</evidence>
<proteinExistence type="inferred from homology"/>
<keyword evidence="10 16" id="KW-0862">Zinc</keyword>
<feature type="domain" description="Peptidase M20 dimerisation" evidence="18">
    <location>
        <begin position="291"/>
        <end position="445"/>
    </location>
</feature>
<dbReference type="FunFam" id="3.40.630.10:FF:000098">
    <property type="entry name" value="Gly-Xaa carboxypeptidase"/>
    <property type="match status" value="1"/>
</dbReference>
<dbReference type="Proteomes" id="UP000509704">
    <property type="component" value="Chromosome 8"/>
</dbReference>
<keyword evidence="4" id="KW-1017">Isopeptide bond</keyword>
<keyword evidence="13 17" id="KW-0472">Membrane</keyword>
<evidence type="ECO:0000256" key="14">
    <source>
        <dbReference type="ARBA" id="ARBA00023180"/>
    </source>
</evidence>
<evidence type="ECO:0000256" key="7">
    <source>
        <dbReference type="ARBA" id="ARBA00022692"/>
    </source>
</evidence>
<feature type="active site" description="Proton acceptor" evidence="15">
    <location>
        <position position="243"/>
    </location>
</feature>
<feature type="binding site" evidence="16">
    <location>
        <position position="552"/>
    </location>
    <ligand>
        <name>Zn(2+)</name>
        <dbReference type="ChEBI" id="CHEBI:29105"/>
        <label>1</label>
    </ligand>
</feature>
<feature type="active site" evidence="15">
    <location>
        <position position="174"/>
    </location>
</feature>
<feature type="binding site" evidence="16">
    <location>
        <position position="209"/>
    </location>
    <ligand>
        <name>Zn(2+)</name>
        <dbReference type="ChEBI" id="CHEBI:29105"/>
        <label>1</label>
    </ligand>
</feature>
<name>A0A7H9B9H2_ZYGMR</name>
<accession>A0A7H9B9H2</accession>
<dbReference type="Pfam" id="PF01546">
    <property type="entry name" value="Peptidase_M20"/>
    <property type="match status" value="1"/>
</dbReference>
<gene>
    <name evidence="19" type="ORF">HG535_0H03530</name>
</gene>
<keyword evidence="7 17" id="KW-0812">Transmembrane</keyword>
<dbReference type="InterPro" id="IPR047177">
    <property type="entry name" value="Pept_M20A"/>
</dbReference>
<dbReference type="GO" id="GO:0046872">
    <property type="term" value="F:metal ion binding"/>
    <property type="evidence" value="ECO:0007669"/>
    <property type="project" value="UniProtKB-KW"/>
</dbReference>
<evidence type="ECO:0000256" key="6">
    <source>
        <dbReference type="ARBA" id="ARBA00022670"/>
    </source>
</evidence>
<feature type="binding site" evidence="16">
    <location>
        <position position="172"/>
    </location>
    <ligand>
        <name>Zn(2+)</name>
        <dbReference type="ChEBI" id="CHEBI:29105"/>
        <label>2</label>
    </ligand>
</feature>
<dbReference type="CDD" id="cd05674">
    <property type="entry name" value="M20_yscS"/>
    <property type="match status" value="1"/>
</dbReference>
<evidence type="ECO:0000256" key="1">
    <source>
        <dbReference type="ARBA" id="ARBA00001947"/>
    </source>
</evidence>
<feature type="binding site" evidence="16">
    <location>
        <position position="244"/>
    </location>
    <ligand>
        <name>Zn(2+)</name>
        <dbReference type="ChEBI" id="CHEBI:29105"/>
        <label>1</label>
    </ligand>
</feature>
<dbReference type="InterPro" id="IPR002933">
    <property type="entry name" value="Peptidase_M20"/>
</dbReference>
<dbReference type="GO" id="GO:0016020">
    <property type="term" value="C:membrane"/>
    <property type="evidence" value="ECO:0007669"/>
    <property type="project" value="UniProtKB-SubCell"/>
</dbReference>